<dbReference type="NCBIfam" id="NF007581">
    <property type="entry name" value="PRK10216.1"/>
    <property type="match status" value="1"/>
</dbReference>
<reference evidence="6 7" key="1">
    <citation type="submission" date="2016-09" db="EMBL/GenBank/DDBJ databases">
        <title>Photobacterium proteolyticum sp. nov. a protease producing bacterium isolated from ocean sediments of Laizhou Bay.</title>
        <authorList>
            <person name="Li Y."/>
        </authorList>
    </citation>
    <scope>NUCLEOTIDE SEQUENCE [LARGE SCALE GENOMIC DNA]</scope>
    <source>
        <strain evidence="6 7">13-12</strain>
    </source>
</reference>
<dbReference type="InterPro" id="IPR005119">
    <property type="entry name" value="LysR_subst-bd"/>
</dbReference>
<dbReference type="GO" id="GO:0003700">
    <property type="term" value="F:DNA-binding transcription factor activity"/>
    <property type="evidence" value="ECO:0007669"/>
    <property type="project" value="InterPro"/>
</dbReference>
<dbReference type="AlphaFoldDB" id="A0A1Q9G9Z6"/>
<comment type="caution">
    <text evidence="6">The sequence shown here is derived from an EMBL/GenBank/DDBJ whole genome shotgun (WGS) entry which is preliminary data.</text>
</comment>
<organism evidence="6 7">
    <name type="scientific">Photobacterium proteolyticum</name>
    <dbReference type="NCBI Taxonomy" id="1903952"/>
    <lineage>
        <taxon>Bacteria</taxon>
        <taxon>Pseudomonadati</taxon>
        <taxon>Pseudomonadota</taxon>
        <taxon>Gammaproteobacteria</taxon>
        <taxon>Vibrionales</taxon>
        <taxon>Vibrionaceae</taxon>
        <taxon>Photobacterium</taxon>
    </lineage>
</organism>
<keyword evidence="7" id="KW-1185">Reference proteome</keyword>
<sequence length="319" mass="36599">MSKPLHRLDLNLLITMQVLLQERSVTKTAKKLNVTPSAVSKALGKLRDWFDDPLFIREPHGLQPTPLSLSMEEELAEWFQLASQLSTKRGTATPRGVNFQLMMEAPLHMLVLGSLPQLISGQYPDSTIRILDWDYDSLEAIINGEADIGFCGRETHHRSQETLALLPYYIDYEVLFEDRPMVFIRDDHPVLQQKWDLDAFLAYSHINIIWEARERWALDEVLSGIGKERQIALSVSNFDQSLFMAAQPGHDMFTTAPGYCQSFATQRYPNLVALPIPISEQAYKELSIPFTLMWHKRNAYNPKIAWLRSVIKELVESNK</sequence>
<proteinExistence type="inferred from homology"/>
<dbReference type="GO" id="GO:0003677">
    <property type="term" value="F:DNA binding"/>
    <property type="evidence" value="ECO:0007669"/>
    <property type="project" value="UniProtKB-KW"/>
</dbReference>
<dbReference type="Gene3D" id="3.40.190.10">
    <property type="entry name" value="Periplasmic binding protein-like II"/>
    <property type="match status" value="2"/>
</dbReference>
<dbReference type="InterPro" id="IPR036390">
    <property type="entry name" value="WH_DNA-bd_sf"/>
</dbReference>
<dbReference type="InterPro" id="IPR000847">
    <property type="entry name" value="LysR_HTH_N"/>
</dbReference>
<evidence type="ECO:0000313" key="6">
    <source>
        <dbReference type="EMBL" id="OLQ71163.1"/>
    </source>
</evidence>
<accession>A0A1Q9G9Z6</accession>
<dbReference type="STRING" id="1903952.BIT28_03045"/>
<dbReference type="OrthoDB" id="8893795at2"/>
<evidence type="ECO:0000256" key="4">
    <source>
        <dbReference type="ARBA" id="ARBA00023163"/>
    </source>
</evidence>
<dbReference type="InterPro" id="IPR050389">
    <property type="entry name" value="LysR-type_TF"/>
</dbReference>
<dbReference type="Pfam" id="PF03466">
    <property type="entry name" value="LysR_substrate"/>
    <property type="match status" value="1"/>
</dbReference>
<dbReference type="Gene3D" id="1.10.10.10">
    <property type="entry name" value="Winged helix-like DNA-binding domain superfamily/Winged helix DNA-binding domain"/>
    <property type="match status" value="1"/>
</dbReference>
<evidence type="ECO:0000259" key="5">
    <source>
        <dbReference type="PROSITE" id="PS50931"/>
    </source>
</evidence>
<dbReference type="CDD" id="cd08417">
    <property type="entry name" value="PBP2_Nitroaromatics_like"/>
    <property type="match status" value="1"/>
</dbReference>
<evidence type="ECO:0000256" key="1">
    <source>
        <dbReference type="ARBA" id="ARBA00009437"/>
    </source>
</evidence>
<dbReference type="SUPFAM" id="SSF46785">
    <property type="entry name" value="Winged helix' DNA-binding domain"/>
    <property type="match status" value="1"/>
</dbReference>
<dbReference type="PANTHER" id="PTHR30118:SF11">
    <property type="entry name" value="HTH-TYPE TRANSCRIPTIONAL REGULATOR YIDZ"/>
    <property type="match status" value="1"/>
</dbReference>
<dbReference type="SUPFAM" id="SSF53850">
    <property type="entry name" value="Periplasmic binding protein-like II"/>
    <property type="match status" value="1"/>
</dbReference>
<keyword evidence="3 6" id="KW-0238">DNA-binding</keyword>
<dbReference type="InterPro" id="IPR037402">
    <property type="entry name" value="YidZ_PBP2"/>
</dbReference>
<comment type="similarity">
    <text evidence="1">Belongs to the LysR transcriptional regulatory family.</text>
</comment>
<gene>
    <name evidence="6" type="ORF">BIT28_03045</name>
</gene>
<dbReference type="PROSITE" id="PS50931">
    <property type="entry name" value="HTH_LYSR"/>
    <property type="match status" value="1"/>
</dbReference>
<keyword evidence="2" id="KW-0805">Transcription regulation</keyword>
<dbReference type="EMBL" id="MJIL01000095">
    <property type="protein sequence ID" value="OLQ71163.1"/>
    <property type="molecule type" value="Genomic_DNA"/>
</dbReference>
<evidence type="ECO:0000256" key="3">
    <source>
        <dbReference type="ARBA" id="ARBA00023125"/>
    </source>
</evidence>
<dbReference type="PANTHER" id="PTHR30118">
    <property type="entry name" value="HTH-TYPE TRANSCRIPTIONAL REGULATOR LEUO-RELATED"/>
    <property type="match status" value="1"/>
</dbReference>
<dbReference type="InterPro" id="IPR036388">
    <property type="entry name" value="WH-like_DNA-bd_sf"/>
</dbReference>
<evidence type="ECO:0000256" key="2">
    <source>
        <dbReference type="ARBA" id="ARBA00023015"/>
    </source>
</evidence>
<dbReference type="Pfam" id="PF00126">
    <property type="entry name" value="HTH_1"/>
    <property type="match status" value="1"/>
</dbReference>
<name>A0A1Q9G9Z6_9GAMM</name>
<keyword evidence="4" id="KW-0804">Transcription</keyword>
<evidence type="ECO:0000313" key="7">
    <source>
        <dbReference type="Proteomes" id="UP000186905"/>
    </source>
</evidence>
<dbReference type="Proteomes" id="UP000186905">
    <property type="component" value="Unassembled WGS sequence"/>
</dbReference>
<dbReference type="RefSeq" id="WP_075767442.1">
    <property type="nucleotide sequence ID" value="NZ_MJIL01000095.1"/>
</dbReference>
<feature type="domain" description="HTH lysR-type" evidence="5">
    <location>
        <begin position="8"/>
        <end position="65"/>
    </location>
</feature>
<protein>
    <submittedName>
        <fullName evidence="6">DNA-binding transcriptional regulator</fullName>
    </submittedName>
</protein>